<evidence type="ECO:0000256" key="9">
    <source>
        <dbReference type="ARBA" id="ARBA00034344"/>
    </source>
</evidence>
<dbReference type="InterPro" id="IPR044085">
    <property type="entry name" value="MglB-like_PBP1"/>
</dbReference>
<dbReference type="SUPFAM" id="SSF53822">
    <property type="entry name" value="Periplasmic binding protein-like I"/>
    <property type="match status" value="1"/>
</dbReference>
<dbReference type="EMBL" id="LZZI01000019">
    <property type="protein sequence ID" value="OOM62767.1"/>
    <property type="molecule type" value="Genomic_DNA"/>
</dbReference>
<dbReference type="Proteomes" id="UP000190973">
    <property type="component" value="Unassembled WGS sequence"/>
</dbReference>
<evidence type="ECO:0000313" key="11">
    <source>
        <dbReference type="EMBL" id="NMF07764.1"/>
    </source>
</evidence>
<dbReference type="PANTHER" id="PTHR30036:SF2">
    <property type="entry name" value="D-GALACTOSE_METHYL-GALACTOSIDE BINDING PERIPLASMIC PROTEIN MGLB"/>
    <property type="match status" value="1"/>
</dbReference>
<keyword evidence="7" id="KW-0106">Calcium</keyword>
<sequence>MNISKRILAILEIIFIAVAMEVSVCGARVVIAGTDGLRQRAVMIDVVLYNFKDKYVSLVRQNLEEIQKKNEGKVVFRFYDGKGNQSMQDEVLSNLVSDGADILMVNLVNTKATQDVIDRFKSKNIPIIFFNREPLAADVLKSYGKAYYVGTNANEAGEMQGKIIVDIWNKNRKFIDKNNNGVLQYVMLEGEHGSIEARERTEFSIGTINKAGIKTEQLALKAADWQRDLAKTNISSLLLQYGKNIEAIIANNDEMAIGAVEALQNNGYNLGDKNKTIVVVGIDATAEAQELIKKGFMAGSVMQDPYEMAEAIYVIGMNVFEGRDPLYETQYKFDETKVAIRLPYHEYVA</sequence>
<keyword evidence="2" id="KW-0813">Transport</keyword>
<dbReference type="GO" id="GO:0046872">
    <property type="term" value="F:metal ion binding"/>
    <property type="evidence" value="ECO:0007669"/>
    <property type="project" value="UniProtKB-KW"/>
</dbReference>
<accession>A0A1S8SBF4</accession>
<dbReference type="PANTHER" id="PTHR30036">
    <property type="entry name" value="D-XYLOSE-BINDING PERIPLASMIC PROTEIN"/>
    <property type="match status" value="1"/>
</dbReference>
<comment type="caution">
    <text evidence="12">The sequence shown here is derived from an EMBL/GenBank/DDBJ whole genome shotgun (WGS) entry which is preliminary data.</text>
</comment>
<keyword evidence="4" id="KW-0479">Metal-binding</keyword>
<keyword evidence="5" id="KW-0732">Signal</keyword>
<dbReference type="Gene3D" id="3.40.50.2300">
    <property type="match status" value="2"/>
</dbReference>
<reference evidence="11 14" key="2">
    <citation type="submission" date="2020-04" db="EMBL/GenBank/DDBJ databases">
        <authorList>
            <person name="Hitch T.C.A."/>
            <person name="Wylensek D."/>
            <person name="Clavel T."/>
        </authorList>
    </citation>
    <scope>NUCLEOTIDE SEQUENCE [LARGE SCALE GENOMIC DNA]</scope>
    <source>
        <strain evidence="11 14">WB01_NA02</strain>
    </source>
</reference>
<dbReference type="Pfam" id="PF13407">
    <property type="entry name" value="Peripla_BP_4"/>
    <property type="match status" value="1"/>
</dbReference>
<dbReference type="InterPro" id="IPR025997">
    <property type="entry name" value="SBP_2_dom"/>
</dbReference>
<evidence type="ECO:0000313" key="13">
    <source>
        <dbReference type="Proteomes" id="UP000190973"/>
    </source>
</evidence>
<dbReference type="Proteomes" id="UP000587880">
    <property type="component" value="Unassembled WGS sequence"/>
</dbReference>
<comment type="subunit">
    <text evidence="8">The ABC transporter complex is composed of one ATP-binding protein (MglA), two transmembrane proteins (MglC) and a solute-binding protein (MglB).</text>
</comment>
<keyword evidence="6" id="KW-0574">Periplasm</keyword>
<keyword evidence="3" id="KW-0762">Sugar transport</keyword>
<dbReference type="EMBL" id="JABAGD010000078">
    <property type="protein sequence ID" value="NMF07764.1"/>
    <property type="molecule type" value="Genomic_DNA"/>
</dbReference>
<dbReference type="AlphaFoldDB" id="A0A1S8SBF4"/>
<evidence type="ECO:0000313" key="12">
    <source>
        <dbReference type="EMBL" id="OOM62767.1"/>
    </source>
</evidence>
<proteinExistence type="predicted"/>
<dbReference type="CDD" id="cd01539">
    <property type="entry name" value="PBP1_GGBP"/>
    <property type="match status" value="1"/>
</dbReference>
<evidence type="ECO:0000256" key="3">
    <source>
        <dbReference type="ARBA" id="ARBA00022597"/>
    </source>
</evidence>
<dbReference type="InterPro" id="IPR050555">
    <property type="entry name" value="Bact_Solute-Bind_Prot2"/>
</dbReference>
<evidence type="ECO:0000256" key="2">
    <source>
        <dbReference type="ARBA" id="ARBA00022448"/>
    </source>
</evidence>
<dbReference type="GO" id="GO:0030288">
    <property type="term" value="C:outer membrane-bounded periplasmic space"/>
    <property type="evidence" value="ECO:0007669"/>
    <property type="project" value="TreeGrafter"/>
</dbReference>
<feature type="domain" description="Periplasmic binding protein" evidence="10">
    <location>
        <begin position="44"/>
        <end position="323"/>
    </location>
</feature>
<dbReference type="RefSeq" id="WP_077838216.1">
    <property type="nucleotide sequence ID" value="NZ_JABAGD010000078.1"/>
</dbReference>
<dbReference type="GO" id="GO:0030246">
    <property type="term" value="F:carbohydrate binding"/>
    <property type="evidence" value="ECO:0007669"/>
    <property type="project" value="InterPro"/>
</dbReference>
<evidence type="ECO:0000256" key="8">
    <source>
        <dbReference type="ARBA" id="ARBA00034323"/>
    </source>
</evidence>
<name>A0A1S8SBF4_CLOBE</name>
<protein>
    <recommendedName>
        <fullName evidence="9">D-galactose/methyl-galactoside binding periplasmic protein MglB</fullName>
    </recommendedName>
</protein>
<reference evidence="12 13" key="1">
    <citation type="submission" date="2016-05" db="EMBL/GenBank/DDBJ databases">
        <title>Microbial solvent formation.</title>
        <authorList>
            <person name="Poehlein A."/>
            <person name="Montoya Solano J.D."/>
            <person name="Flitsch S."/>
            <person name="Krabben P."/>
            <person name="Duerre P."/>
            <person name="Daniel R."/>
        </authorList>
    </citation>
    <scope>NUCLEOTIDE SEQUENCE [LARGE SCALE GENOMIC DNA]</scope>
    <source>
        <strain evidence="12 13">DSM 53</strain>
    </source>
</reference>
<comment type="subcellular location">
    <subcellularLocation>
        <location evidence="1">Cell envelope</location>
    </subcellularLocation>
</comment>
<evidence type="ECO:0000256" key="5">
    <source>
        <dbReference type="ARBA" id="ARBA00022729"/>
    </source>
</evidence>
<evidence type="ECO:0000313" key="14">
    <source>
        <dbReference type="Proteomes" id="UP000587880"/>
    </source>
</evidence>
<dbReference type="InterPro" id="IPR028082">
    <property type="entry name" value="Peripla_BP_I"/>
</dbReference>
<evidence type="ECO:0000256" key="4">
    <source>
        <dbReference type="ARBA" id="ARBA00022723"/>
    </source>
</evidence>
<organism evidence="12 13">
    <name type="scientific">Clostridium beijerinckii</name>
    <name type="common">Clostridium MP</name>
    <dbReference type="NCBI Taxonomy" id="1520"/>
    <lineage>
        <taxon>Bacteria</taxon>
        <taxon>Bacillati</taxon>
        <taxon>Bacillota</taxon>
        <taxon>Clostridia</taxon>
        <taxon>Eubacteriales</taxon>
        <taxon>Clostridiaceae</taxon>
        <taxon>Clostridium</taxon>
    </lineage>
</organism>
<evidence type="ECO:0000256" key="1">
    <source>
        <dbReference type="ARBA" id="ARBA00004196"/>
    </source>
</evidence>
<gene>
    <name evidence="12" type="primary">mglB_7</name>
    <name evidence="12" type="ORF">CLBCK_15360</name>
    <name evidence="11" type="ORF">HF849_24125</name>
</gene>
<evidence type="ECO:0000256" key="7">
    <source>
        <dbReference type="ARBA" id="ARBA00022837"/>
    </source>
</evidence>
<evidence type="ECO:0000259" key="10">
    <source>
        <dbReference type="Pfam" id="PF13407"/>
    </source>
</evidence>
<evidence type="ECO:0000256" key="6">
    <source>
        <dbReference type="ARBA" id="ARBA00022764"/>
    </source>
</evidence>